<evidence type="ECO:0000256" key="6">
    <source>
        <dbReference type="ARBA" id="ARBA00023002"/>
    </source>
</evidence>
<keyword evidence="4" id="KW-0949">S-adenosyl-L-methionine</keyword>
<gene>
    <name evidence="9" type="ORF">IAA96_03740</name>
</gene>
<evidence type="ECO:0000313" key="10">
    <source>
        <dbReference type="Proteomes" id="UP000823616"/>
    </source>
</evidence>
<keyword evidence="7" id="KW-0408">Iron</keyword>
<proteinExistence type="inferred from homology"/>
<evidence type="ECO:0000256" key="2">
    <source>
        <dbReference type="ARBA" id="ARBA00009777"/>
    </source>
</evidence>
<comment type="cofactor">
    <cofactor evidence="1">
        <name>[4Fe-4S] cluster</name>
        <dbReference type="ChEBI" id="CHEBI:49883"/>
    </cofactor>
</comment>
<accession>A0A9D9HH47</accession>
<evidence type="ECO:0000256" key="3">
    <source>
        <dbReference type="ARBA" id="ARBA00022485"/>
    </source>
</evidence>
<comment type="caution">
    <text evidence="9">The sequence shown here is derived from an EMBL/GenBank/DDBJ whole genome shotgun (WGS) entry which is preliminary data.</text>
</comment>
<dbReference type="PANTHER" id="PTHR43075">
    <property type="entry name" value="FORMATE LYASE ACTIVATING ENZYME, PUTATIVE (AFU_ORTHOLOGUE AFUA_2G15630)-RELATED"/>
    <property type="match status" value="1"/>
</dbReference>
<dbReference type="EMBL" id="JADIMS010000059">
    <property type="protein sequence ID" value="MBO8450198.1"/>
    <property type="molecule type" value="Genomic_DNA"/>
</dbReference>
<dbReference type="AlphaFoldDB" id="A0A9D9HH47"/>
<dbReference type="SFLD" id="SFLDG01099">
    <property type="entry name" value="Uncharacterised_Radical_SAM_Su"/>
    <property type="match status" value="1"/>
</dbReference>
<keyword evidence="5" id="KW-0479">Metal-binding</keyword>
<keyword evidence="3" id="KW-0004">4Fe-4S</keyword>
<reference evidence="9" key="2">
    <citation type="journal article" date="2021" name="PeerJ">
        <title>Extensive microbial diversity within the chicken gut microbiome revealed by metagenomics and culture.</title>
        <authorList>
            <person name="Gilroy R."/>
            <person name="Ravi A."/>
            <person name="Getino M."/>
            <person name="Pursley I."/>
            <person name="Horton D.L."/>
            <person name="Alikhan N.F."/>
            <person name="Baker D."/>
            <person name="Gharbi K."/>
            <person name="Hall N."/>
            <person name="Watson M."/>
            <person name="Adriaenssens E.M."/>
            <person name="Foster-Nyarko E."/>
            <person name="Jarju S."/>
            <person name="Secka A."/>
            <person name="Antonio M."/>
            <person name="Oren A."/>
            <person name="Chaudhuri R.R."/>
            <person name="La Ragione R."/>
            <person name="Hildebrand F."/>
            <person name="Pallen M.J."/>
        </authorList>
    </citation>
    <scope>NUCLEOTIDE SEQUENCE</scope>
    <source>
        <strain evidence="9">B3-4054</strain>
    </source>
</reference>
<evidence type="ECO:0000256" key="7">
    <source>
        <dbReference type="ARBA" id="ARBA00023004"/>
    </source>
</evidence>
<dbReference type="InterPro" id="IPR040085">
    <property type="entry name" value="MJ0674-like"/>
</dbReference>
<evidence type="ECO:0000256" key="1">
    <source>
        <dbReference type="ARBA" id="ARBA00001966"/>
    </source>
</evidence>
<dbReference type="SFLD" id="SFLDS00029">
    <property type="entry name" value="Radical_SAM"/>
    <property type="match status" value="1"/>
</dbReference>
<protein>
    <submittedName>
        <fullName evidence="9">4Fe-4S cluster-binding domain-containing protein</fullName>
    </submittedName>
</protein>
<keyword evidence="8" id="KW-0411">Iron-sulfur</keyword>
<keyword evidence="6" id="KW-0560">Oxidoreductase</keyword>
<evidence type="ECO:0000256" key="4">
    <source>
        <dbReference type="ARBA" id="ARBA00022691"/>
    </source>
</evidence>
<dbReference type="GO" id="GO:0051539">
    <property type="term" value="F:4 iron, 4 sulfur cluster binding"/>
    <property type="evidence" value="ECO:0007669"/>
    <property type="project" value="UniProtKB-KW"/>
</dbReference>
<dbReference type="GO" id="GO:0016491">
    <property type="term" value="F:oxidoreductase activity"/>
    <property type="evidence" value="ECO:0007669"/>
    <property type="project" value="UniProtKB-KW"/>
</dbReference>
<name>A0A9D9HH47_9SPIR</name>
<organism evidence="9 10">
    <name type="scientific">Candidatus Avitreponema avistercoris</name>
    <dbReference type="NCBI Taxonomy" id="2840705"/>
    <lineage>
        <taxon>Bacteria</taxon>
        <taxon>Pseudomonadati</taxon>
        <taxon>Spirochaetota</taxon>
        <taxon>Spirochaetia</taxon>
        <taxon>Spirochaetales</taxon>
        <taxon>Candidatus Avitreponema</taxon>
    </lineage>
</organism>
<dbReference type="GO" id="GO:0046872">
    <property type="term" value="F:metal ion binding"/>
    <property type="evidence" value="ECO:0007669"/>
    <property type="project" value="UniProtKB-KW"/>
</dbReference>
<dbReference type="Pfam" id="PF13353">
    <property type="entry name" value="Fer4_12"/>
    <property type="match status" value="1"/>
</dbReference>
<dbReference type="InterPro" id="IPR001989">
    <property type="entry name" value="Radical_activat_CS"/>
</dbReference>
<evidence type="ECO:0000256" key="5">
    <source>
        <dbReference type="ARBA" id="ARBA00022723"/>
    </source>
</evidence>
<dbReference type="Proteomes" id="UP000823616">
    <property type="component" value="Unassembled WGS sequence"/>
</dbReference>
<evidence type="ECO:0000313" key="9">
    <source>
        <dbReference type="EMBL" id="MBO8450198.1"/>
    </source>
</evidence>
<dbReference type="CDD" id="cd01335">
    <property type="entry name" value="Radical_SAM"/>
    <property type="match status" value="1"/>
</dbReference>
<reference evidence="9" key="1">
    <citation type="submission" date="2020-10" db="EMBL/GenBank/DDBJ databases">
        <authorList>
            <person name="Gilroy R."/>
        </authorList>
    </citation>
    <scope>NUCLEOTIDE SEQUENCE</scope>
    <source>
        <strain evidence="9">B3-4054</strain>
    </source>
</reference>
<comment type="similarity">
    <text evidence="2">Belongs to the organic radical-activating enzymes family.</text>
</comment>
<dbReference type="InterPro" id="IPR007197">
    <property type="entry name" value="rSAM"/>
</dbReference>
<dbReference type="Gene3D" id="3.20.20.70">
    <property type="entry name" value="Aldolase class I"/>
    <property type="match status" value="1"/>
</dbReference>
<dbReference type="PROSITE" id="PS01087">
    <property type="entry name" value="RADICAL_ACTIVATING"/>
    <property type="match status" value="1"/>
</dbReference>
<dbReference type="InterPro" id="IPR013785">
    <property type="entry name" value="Aldolase_TIM"/>
</dbReference>
<sequence length="330" mass="35767">MCSGFTPDRWLSACSLCPRACGASRAEAVASAFCGEAADLRLAWAGLHFGEEPPVTGAGGSGTVFVTGCNLRCSFCQNRQISQEGMGAPVSRGAFAGICLALEKAGAENINIVTGSHAVPALADGLREARERGLSVPVLWNSSAYESVTTLRRLEGLVSVWLPDFKSMDADFSAAVFRARDYPQRAAEALLYMAETSPLSFGPARSGSTEVLRSGVIVRHLALPGRLADTESVLRWYKENLDGRALLSLMTQYTPIPGSPAVPFPDRFTEQEEYGSLLAFLEQLDIGDGFLQELNPDDEWLPDFSREQPFSSDLARPVWHWKTGFLPAVR</sequence>
<dbReference type="PANTHER" id="PTHR43075:SF1">
    <property type="entry name" value="FORMATE LYASE ACTIVATING ENZYME, PUTATIVE (AFU_ORTHOLOGUE AFUA_2G15630)-RELATED"/>
    <property type="match status" value="1"/>
</dbReference>
<dbReference type="InterPro" id="IPR058240">
    <property type="entry name" value="rSAM_sf"/>
</dbReference>
<dbReference type="SUPFAM" id="SSF102114">
    <property type="entry name" value="Radical SAM enzymes"/>
    <property type="match status" value="1"/>
</dbReference>
<evidence type="ECO:0000256" key="8">
    <source>
        <dbReference type="ARBA" id="ARBA00023014"/>
    </source>
</evidence>